<evidence type="ECO:0000313" key="1">
    <source>
        <dbReference type="EMBL" id="KAF0922194.1"/>
    </source>
</evidence>
<gene>
    <name evidence="1" type="ORF">E2562_028787</name>
</gene>
<evidence type="ECO:0000313" key="2">
    <source>
        <dbReference type="Proteomes" id="UP000479710"/>
    </source>
</evidence>
<dbReference type="AlphaFoldDB" id="A0A6G1ECK9"/>
<sequence>MHGGQQNIPFTSHERENRKALNVRAENADDTNKLLSFCSKCKKDNPKFYSDIKLDEKGTKILQWLPHCLWVLTYFKKDYYRQMTSTQRSESMNRMVKRKFVDQ</sequence>
<proteinExistence type="predicted"/>
<accession>A0A6G1ECK9</accession>
<dbReference type="EMBL" id="SPHZ02000004">
    <property type="protein sequence ID" value="KAF0922194.1"/>
    <property type="molecule type" value="Genomic_DNA"/>
</dbReference>
<protein>
    <submittedName>
        <fullName evidence="1">Uncharacterized protein</fullName>
    </submittedName>
</protein>
<keyword evidence="2" id="KW-1185">Reference proteome</keyword>
<organism evidence="1 2">
    <name type="scientific">Oryza meyeriana var. granulata</name>
    <dbReference type="NCBI Taxonomy" id="110450"/>
    <lineage>
        <taxon>Eukaryota</taxon>
        <taxon>Viridiplantae</taxon>
        <taxon>Streptophyta</taxon>
        <taxon>Embryophyta</taxon>
        <taxon>Tracheophyta</taxon>
        <taxon>Spermatophyta</taxon>
        <taxon>Magnoliopsida</taxon>
        <taxon>Liliopsida</taxon>
        <taxon>Poales</taxon>
        <taxon>Poaceae</taxon>
        <taxon>BOP clade</taxon>
        <taxon>Oryzoideae</taxon>
        <taxon>Oryzeae</taxon>
        <taxon>Oryzinae</taxon>
        <taxon>Oryza</taxon>
        <taxon>Oryza meyeriana</taxon>
    </lineage>
</organism>
<reference evidence="1 2" key="1">
    <citation type="submission" date="2019-11" db="EMBL/GenBank/DDBJ databases">
        <title>Whole genome sequence of Oryza granulata.</title>
        <authorList>
            <person name="Li W."/>
        </authorList>
    </citation>
    <scope>NUCLEOTIDE SEQUENCE [LARGE SCALE GENOMIC DNA]</scope>
    <source>
        <strain evidence="2">cv. Menghai</strain>
        <tissue evidence="1">Leaf</tissue>
    </source>
</reference>
<dbReference type="Proteomes" id="UP000479710">
    <property type="component" value="Unassembled WGS sequence"/>
</dbReference>
<comment type="caution">
    <text evidence="1">The sequence shown here is derived from an EMBL/GenBank/DDBJ whole genome shotgun (WGS) entry which is preliminary data.</text>
</comment>
<name>A0A6G1ECK9_9ORYZ</name>